<proteinExistence type="predicted"/>
<organism evidence="3 4">
    <name type="scientific">Thiomonas bhubaneswarensis</name>
    <dbReference type="NCBI Taxonomy" id="339866"/>
    <lineage>
        <taxon>Bacteria</taxon>
        <taxon>Pseudomonadati</taxon>
        <taxon>Pseudomonadota</taxon>
        <taxon>Betaproteobacteria</taxon>
        <taxon>Burkholderiales</taxon>
        <taxon>Thiomonas</taxon>
    </lineage>
</organism>
<dbReference type="AlphaFoldDB" id="A0A0K6I524"/>
<gene>
    <name evidence="3" type="ORF">Ga0061069_10714</name>
</gene>
<keyword evidence="4" id="KW-1185">Reference proteome</keyword>
<reference evidence="4" key="1">
    <citation type="submission" date="2015-08" db="EMBL/GenBank/DDBJ databases">
        <authorList>
            <person name="Varghese N."/>
        </authorList>
    </citation>
    <scope>NUCLEOTIDE SEQUENCE [LARGE SCALE GENOMIC DNA]</scope>
    <source>
        <strain evidence="4">DSM 18181</strain>
    </source>
</reference>
<dbReference type="InterPro" id="IPR054612">
    <property type="entry name" value="Phage_capsid-like_C"/>
</dbReference>
<dbReference type="InterPro" id="IPR024455">
    <property type="entry name" value="Phage_capsid"/>
</dbReference>
<comment type="subcellular location">
    <subcellularLocation>
        <location evidence="1">Virion</location>
    </subcellularLocation>
</comment>
<protein>
    <submittedName>
        <fullName evidence="3">Phage major capsid protein, HK97 family</fullName>
    </submittedName>
</protein>
<accession>A0A0K6I524</accession>
<dbReference type="Gene3D" id="3.30.2400.10">
    <property type="entry name" value="Major capsid protein gp5"/>
    <property type="match status" value="1"/>
</dbReference>
<sequence>MTQQTRELAIGQPDAKARTVPVVLSTETPVDRGDFVEVLDHSTWASIDLSRAPLPLIESHDQRQLPIGRVDGLRLEGRKLRGIARFGTSQRAQEVFQDVLDGTVRSVSIAYEYTGNPTRQGDGALRFPFRPLEVSAVSVPADPAAGFFRSYPMTIDETVEPITTLTRSQRRAIRADEDGERSAVEMERLRVTEIDGMCNSFNIEADDRMRMLRDGVSVSDAKKFILAQLEARSKSVQSLSGYTPADWYETNPQAREFSISRAIMAAASGDWRKAGYEREVSAEIGRRSGRDTSGLFIPVGALAPQRRDGYSTLTTAAGGAVVATDLLGGSFIDVLRPRCRVLQLGATVLSGLVGNVDIPRRTAAGPAQWITEGQSLTQGQGAFDVVSLRPRTVGSITTISRNLLMQGTPDAEMLVRADMVAGLAAAIDLAAIKGTGAAGQPLGILNQAGIGSVAGGTDGAAITYDHLIELAGVVAVANADGPAQGYLLNPQTITALLKLKTTQGAYLVPVGASNGETVAPAGGGFAPGSDRPAFTALGFPVAASSNVPSDLTKGAGTNLSAAIFGNWADLLIGEWGVLEVLPNAYASGAYEAGAVQIRAMQTIDIAVRHAQSFAAMKDAITS</sequence>
<dbReference type="STRING" id="339866.GCA_001418255_02053"/>
<name>A0A0K6I524_9BURK</name>
<dbReference type="NCBIfam" id="TIGR01554">
    <property type="entry name" value="major_cap_HK97"/>
    <property type="match status" value="1"/>
</dbReference>
<dbReference type="OrthoDB" id="9806592at2"/>
<evidence type="ECO:0000259" key="2">
    <source>
        <dbReference type="Pfam" id="PF05065"/>
    </source>
</evidence>
<dbReference type="Proteomes" id="UP000183649">
    <property type="component" value="Unassembled WGS sequence"/>
</dbReference>
<dbReference type="EMBL" id="CYHF01000007">
    <property type="protein sequence ID" value="CUA98225.1"/>
    <property type="molecule type" value="Genomic_DNA"/>
</dbReference>
<dbReference type="SUPFAM" id="SSF56563">
    <property type="entry name" value="Major capsid protein gp5"/>
    <property type="match status" value="1"/>
</dbReference>
<evidence type="ECO:0000313" key="3">
    <source>
        <dbReference type="EMBL" id="CUA98225.1"/>
    </source>
</evidence>
<dbReference type="RefSeq" id="WP_055450933.1">
    <property type="nucleotide sequence ID" value="NZ_CYHF01000007.1"/>
</dbReference>
<evidence type="ECO:0000313" key="4">
    <source>
        <dbReference type="Proteomes" id="UP000183649"/>
    </source>
</evidence>
<evidence type="ECO:0000256" key="1">
    <source>
        <dbReference type="ARBA" id="ARBA00004328"/>
    </source>
</evidence>
<dbReference type="Pfam" id="PF05065">
    <property type="entry name" value="Phage_capsid"/>
    <property type="match status" value="1"/>
</dbReference>
<feature type="domain" description="Phage capsid-like C-terminal" evidence="2">
    <location>
        <begin position="318"/>
        <end position="617"/>
    </location>
</feature>